<evidence type="ECO:0000313" key="2">
    <source>
        <dbReference type="Proteomes" id="UP001597085"/>
    </source>
</evidence>
<name>A0ABD6CNN2_9EURY</name>
<comment type="caution">
    <text evidence="1">The sequence shown here is derived from an EMBL/GenBank/DDBJ whole genome shotgun (WGS) entry which is preliminary data.</text>
</comment>
<sequence>MSALRTLSLVLAFTAAVGLVFGTAGFTAVNADRGLAVNVTDDDSAYLGYEPLADEVRDDESTAVVEYHNQFGQDLDTFGVNVSIVNAESGATIESVDAPDRLGGGAADTVDVTLDCPTEEDVTLLFEADGGGGGVSVSLDRVHAVTCLPGDTSVTGVRFDGAGNAEIETQGGDGRIPARVWLAEKPPEKEVTELSVVTLDGDEKLETGVPVRPQVNRTPDDWTIVAIESPDADVAYVHPGWNAGVYDTPKSGSGVAYGDLPLDEHSLLNASVTNGSVGRSE</sequence>
<dbReference type="EMBL" id="JBHUDK010000010">
    <property type="protein sequence ID" value="MFD1599660.1"/>
    <property type="molecule type" value="Genomic_DNA"/>
</dbReference>
<dbReference type="Proteomes" id="UP001597085">
    <property type="component" value="Unassembled WGS sequence"/>
</dbReference>
<organism evidence="1 2">
    <name type="scientific">Halobellus rarus</name>
    <dbReference type="NCBI Taxonomy" id="1126237"/>
    <lineage>
        <taxon>Archaea</taxon>
        <taxon>Methanobacteriati</taxon>
        <taxon>Methanobacteriota</taxon>
        <taxon>Stenosarchaea group</taxon>
        <taxon>Halobacteria</taxon>
        <taxon>Halobacteriales</taxon>
        <taxon>Haloferacaceae</taxon>
        <taxon>Halobellus</taxon>
    </lineage>
</organism>
<dbReference type="AlphaFoldDB" id="A0ABD6CNN2"/>
<dbReference type="RefSeq" id="WP_256420712.1">
    <property type="nucleotide sequence ID" value="NZ_JANHDI010000004.1"/>
</dbReference>
<evidence type="ECO:0008006" key="3">
    <source>
        <dbReference type="Google" id="ProtNLM"/>
    </source>
</evidence>
<accession>A0ABD6CNN2</accession>
<keyword evidence="2" id="KW-1185">Reference proteome</keyword>
<proteinExistence type="predicted"/>
<reference evidence="1 2" key="1">
    <citation type="journal article" date="2019" name="Int. J. Syst. Evol. Microbiol.">
        <title>The Global Catalogue of Microorganisms (GCM) 10K type strain sequencing project: providing services to taxonomists for standard genome sequencing and annotation.</title>
        <authorList>
            <consortium name="The Broad Institute Genomics Platform"/>
            <consortium name="The Broad Institute Genome Sequencing Center for Infectious Disease"/>
            <person name="Wu L."/>
            <person name="Ma J."/>
        </authorList>
    </citation>
    <scope>NUCLEOTIDE SEQUENCE [LARGE SCALE GENOMIC DNA]</scope>
    <source>
        <strain evidence="1 2">CGMCC 1.12121</strain>
    </source>
</reference>
<protein>
    <recommendedName>
        <fullName evidence="3">DUF1102 domain-containing protein</fullName>
    </recommendedName>
</protein>
<gene>
    <name evidence="1" type="ORF">ACFSBX_11915</name>
</gene>
<evidence type="ECO:0000313" key="1">
    <source>
        <dbReference type="EMBL" id="MFD1599660.1"/>
    </source>
</evidence>